<protein>
    <submittedName>
        <fullName evidence="1">Unplaced genomic scaffold supercont1.6, whole genome shotgun sequence</fullName>
    </submittedName>
</protein>
<dbReference type="OrthoDB" id="10464584at2759"/>
<evidence type="ECO:0000313" key="1">
    <source>
        <dbReference type="EMBL" id="KIW76708.1"/>
    </source>
</evidence>
<organism evidence="1 2">
    <name type="scientific">Fonsecaea pedrosoi CBS 271.37</name>
    <dbReference type="NCBI Taxonomy" id="1442368"/>
    <lineage>
        <taxon>Eukaryota</taxon>
        <taxon>Fungi</taxon>
        <taxon>Dikarya</taxon>
        <taxon>Ascomycota</taxon>
        <taxon>Pezizomycotina</taxon>
        <taxon>Eurotiomycetes</taxon>
        <taxon>Chaetothyriomycetidae</taxon>
        <taxon>Chaetothyriales</taxon>
        <taxon>Herpotrichiellaceae</taxon>
        <taxon>Fonsecaea</taxon>
    </lineage>
</organism>
<dbReference type="HOGENOM" id="CLU_1161169_0_0_1"/>
<reference evidence="1 2" key="1">
    <citation type="submission" date="2015-01" db="EMBL/GenBank/DDBJ databases">
        <title>The Genome Sequence of Fonsecaea pedrosoi CBS 271.37.</title>
        <authorList>
            <consortium name="The Broad Institute Genomics Platform"/>
            <person name="Cuomo C."/>
            <person name="de Hoog S."/>
            <person name="Gorbushina A."/>
            <person name="Stielow B."/>
            <person name="Teixiera M."/>
            <person name="Abouelleil A."/>
            <person name="Chapman S.B."/>
            <person name="Priest M."/>
            <person name="Young S.K."/>
            <person name="Wortman J."/>
            <person name="Nusbaum C."/>
            <person name="Birren B."/>
        </authorList>
    </citation>
    <scope>NUCLEOTIDE SEQUENCE [LARGE SCALE GENOMIC DNA]</scope>
    <source>
        <strain evidence="1 2">CBS 271.37</strain>
    </source>
</reference>
<dbReference type="VEuPathDB" id="FungiDB:Z517_09152"/>
<accession>A0A0D2G7R7</accession>
<gene>
    <name evidence="1" type="ORF">Z517_09152</name>
</gene>
<proteinExistence type="predicted"/>
<dbReference type="Proteomes" id="UP000053029">
    <property type="component" value="Unassembled WGS sequence"/>
</dbReference>
<dbReference type="EMBL" id="KN846974">
    <property type="protein sequence ID" value="KIW76708.1"/>
    <property type="molecule type" value="Genomic_DNA"/>
</dbReference>
<dbReference type="AlphaFoldDB" id="A0A0D2G7R7"/>
<dbReference type="RefSeq" id="XP_013280516.1">
    <property type="nucleotide sequence ID" value="XM_013425062.1"/>
</dbReference>
<sequence>MPLREGQQATQDGQEKLLVFLVCIDTMISTMHAIGKGTADKPKTVDHIWNHLGLFYASISLWKKEFEEHKTFPKTKADESDLKTIGIALEELKTTILEAQPNLNLEKTEWEIATVSALWLLIDLHYHSLQLRSTALGTARLGAFQAKVLEKLKLKLPERRKVKFNPSTGLPATIFVCAAEEGMVWGECKMRWSPFESVSNAFGKLRLDRLVGGLDSELDDKTNTLGALLAGQQKYRSQP</sequence>
<evidence type="ECO:0000313" key="2">
    <source>
        <dbReference type="Proteomes" id="UP000053029"/>
    </source>
</evidence>
<keyword evidence="2" id="KW-1185">Reference proteome</keyword>
<name>A0A0D2G7R7_9EURO</name>
<dbReference type="GeneID" id="25308642"/>